<sequence>MYPLTIGLAIENRELWDQAQATLGDLPFRIIVEHQDIGDVSNFLDRLERMRPDVVLVDISGWKEPLEGLVASIRAAAGDPMIIALNTTAEADSILSALRAGINEYLYPPLQDPLRRSLERRSLERSRRREGAKGNGKSLGFMSAKGGCGSTTLVCHVAAELGRLNQRVLLADLDLDAGMVAFITKTKSVYSILDAVNNLHRLDIHYWKALVSNGIPGVEIVSSPLALASKQQPKDDQIRQVISFARPHYDWTLVDLGRSLSRLGMAALEEIDEACLVTTLEVPALHQSKQIIQTLIDSGYGKNRIKLILNRAPKRLDITPGELEKMLGTAIFAMVPNDYPELYETYAEGRMLTRTSELGKQIAKLATKLANLEEDKAVNGKKRFQLFG</sequence>
<evidence type="ECO:0000256" key="2">
    <source>
        <dbReference type="ARBA" id="ARBA00022840"/>
    </source>
</evidence>
<dbReference type="GO" id="GO:0009898">
    <property type="term" value="C:cytoplasmic side of plasma membrane"/>
    <property type="evidence" value="ECO:0007669"/>
    <property type="project" value="TreeGrafter"/>
</dbReference>
<dbReference type="InterPro" id="IPR001789">
    <property type="entry name" value="Sig_transdc_resp-reg_receiver"/>
</dbReference>
<dbReference type="EMBL" id="CP000473">
    <property type="protein sequence ID" value="ABJ82404.1"/>
    <property type="molecule type" value="Genomic_DNA"/>
</dbReference>
<dbReference type="KEGG" id="sus:Acid_1411"/>
<reference evidence="5" key="1">
    <citation type="submission" date="2006-10" db="EMBL/GenBank/DDBJ databases">
        <title>Complete sequence of Solibacter usitatus Ellin6076.</title>
        <authorList>
            <consortium name="US DOE Joint Genome Institute"/>
            <person name="Copeland A."/>
            <person name="Lucas S."/>
            <person name="Lapidus A."/>
            <person name="Barry K."/>
            <person name="Detter J.C."/>
            <person name="Glavina del Rio T."/>
            <person name="Hammon N."/>
            <person name="Israni S."/>
            <person name="Dalin E."/>
            <person name="Tice H."/>
            <person name="Pitluck S."/>
            <person name="Thompson L.S."/>
            <person name="Brettin T."/>
            <person name="Bruce D."/>
            <person name="Han C."/>
            <person name="Tapia R."/>
            <person name="Gilna P."/>
            <person name="Schmutz J."/>
            <person name="Larimer F."/>
            <person name="Land M."/>
            <person name="Hauser L."/>
            <person name="Kyrpides N."/>
            <person name="Mikhailova N."/>
            <person name="Janssen P.H."/>
            <person name="Kuske C.R."/>
            <person name="Richardson P."/>
        </authorList>
    </citation>
    <scope>NUCLEOTIDE SEQUENCE</scope>
    <source>
        <strain evidence="5">Ellin6076</strain>
    </source>
</reference>
<dbReference type="InterPro" id="IPR011006">
    <property type="entry name" value="CheY-like_superfamily"/>
</dbReference>
<dbReference type="GO" id="GO:0051782">
    <property type="term" value="P:negative regulation of cell division"/>
    <property type="evidence" value="ECO:0007669"/>
    <property type="project" value="TreeGrafter"/>
</dbReference>
<gene>
    <name evidence="5" type="ordered locus">Acid_1411</name>
</gene>
<dbReference type="GO" id="GO:0005829">
    <property type="term" value="C:cytosol"/>
    <property type="evidence" value="ECO:0007669"/>
    <property type="project" value="TreeGrafter"/>
</dbReference>
<dbReference type="OrthoDB" id="109601at2"/>
<dbReference type="AlphaFoldDB" id="Q028Y7"/>
<dbReference type="InterPro" id="IPR025669">
    <property type="entry name" value="AAA_dom"/>
</dbReference>
<dbReference type="SUPFAM" id="SSF52172">
    <property type="entry name" value="CheY-like"/>
    <property type="match status" value="1"/>
</dbReference>
<feature type="modified residue" description="4-aspartylphosphate" evidence="3">
    <location>
        <position position="58"/>
    </location>
</feature>
<name>Q028Y7_SOLUE</name>
<dbReference type="STRING" id="234267.Acid_1411"/>
<dbReference type="InterPro" id="IPR050625">
    <property type="entry name" value="ParA/MinD_ATPase"/>
</dbReference>
<evidence type="ECO:0000259" key="4">
    <source>
        <dbReference type="PROSITE" id="PS50110"/>
    </source>
</evidence>
<dbReference type="SUPFAM" id="SSF52540">
    <property type="entry name" value="P-loop containing nucleoside triphosphate hydrolases"/>
    <property type="match status" value="1"/>
</dbReference>
<dbReference type="PANTHER" id="PTHR43384">
    <property type="entry name" value="SEPTUM SITE-DETERMINING PROTEIN MIND HOMOLOG, CHLOROPLASTIC-RELATED"/>
    <property type="match status" value="1"/>
</dbReference>
<dbReference type="InParanoid" id="Q028Y7"/>
<keyword evidence="1" id="KW-0547">Nucleotide-binding</keyword>
<dbReference type="Gene3D" id="3.40.50.300">
    <property type="entry name" value="P-loop containing nucleotide triphosphate hydrolases"/>
    <property type="match status" value="1"/>
</dbReference>
<organism evidence="5">
    <name type="scientific">Solibacter usitatus (strain Ellin6076)</name>
    <dbReference type="NCBI Taxonomy" id="234267"/>
    <lineage>
        <taxon>Bacteria</taxon>
        <taxon>Pseudomonadati</taxon>
        <taxon>Acidobacteriota</taxon>
        <taxon>Terriglobia</taxon>
        <taxon>Bryobacterales</taxon>
        <taxon>Solibacteraceae</taxon>
        <taxon>Candidatus Solibacter</taxon>
    </lineage>
</organism>
<keyword evidence="3" id="KW-0597">Phosphoprotein</keyword>
<dbReference type="Gene3D" id="3.40.50.2300">
    <property type="match status" value="1"/>
</dbReference>
<evidence type="ECO:0000256" key="1">
    <source>
        <dbReference type="ARBA" id="ARBA00022741"/>
    </source>
</evidence>
<dbReference type="GO" id="GO:0005524">
    <property type="term" value="F:ATP binding"/>
    <property type="evidence" value="ECO:0007669"/>
    <property type="project" value="UniProtKB-KW"/>
</dbReference>
<keyword evidence="2" id="KW-0067">ATP-binding</keyword>
<evidence type="ECO:0000313" key="5">
    <source>
        <dbReference type="EMBL" id="ABJ82404.1"/>
    </source>
</evidence>
<feature type="domain" description="Response regulatory" evidence="4">
    <location>
        <begin position="5"/>
        <end position="123"/>
    </location>
</feature>
<accession>Q028Y7</accession>
<dbReference type="GO" id="GO:0000160">
    <property type="term" value="P:phosphorelay signal transduction system"/>
    <property type="evidence" value="ECO:0007669"/>
    <property type="project" value="InterPro"/>
</dbReference>
<dbReference type="PANTHER" id="PTHR43384:SF6">
    <property type="entry name" value="SEPTUM SITE-DETERMINING PROTEIN MIND HOMOLOG, CHLOROPLASTIC"/>
    <property type="match status" value="1"/>
</dbReference>
<dbReference type="PROSITE" id="PS50110">
    <property type="entry name" value="RESPONSE_REGULATORY"/>
    <property type="match status" value="1"/>
</dbReference>
<dbReference type="GO" id="GO:0016887">
    <property type="term" value="F:ATP hydrolysis activity"/>
    <property type="evidence" value="ECO:0007669"/>
    <property type="project" value="TreeGrafter"/>
</dbReference>
<dbReference type="HOGENOM" id="CLU_692423_0_0_0"/>
<dbReference type="InterPro" id="IPR027417">
    <property type="entry name" value="P-loop_NTPase"/>
</dbReference>
<protein>
    <submittedName>
        <fullName evidence="5">Response regulator receiver protein</fullName>
    </submittedName>
</protein>
<proteinExistence type="predicted"/>
<dbReference type="Pfam" id="PF13614">
    <property type="entry name" value="AAA_31"/>
    <property type="match status" value="1"/>
</dbReference>
<evidence type="ECO:0000256" key="3">
    <source>
        <dbReference type="PROSITE-ProRule" id="PRU00169"/>
    </source>
</evidence>
<dbReference type="eggNOG" id="COG4963">
    <property type="taxonomic scope" value="Bacteria"/>
</dbReference>